<name>A0A6G1QX10_CHAAH</name>
<dbReference type="Proteomes" id="UP000503349">
    <property type="component" value="Chromosome 1"/>
</dbReference>
<protein>
    <submittedName>
        <fullName evidence="1">Uncharacterized protein</fullName>
    </submittedName>
</protein>
<keyword evidence="2" id="KW-1185">Reference proteome</keyword>
<organism evidence="1 2">
    <name type="scientific">Channa argus</name>
    <name type="common">Northern snakehead</name>
    <name type="synonym">Ophicephalus argus</name>
    <dbReference type="NCBI Taxonomy" id="215402"/>
    <lineage>
        <taxon>Eukaryota</taxon>
        <taxon>Metazoa</taxon>
        <taxon>Chordata</taxon>
        <taxon>Craniata</taxon>
        <taxon>Vertebrata</taxon>
        <taxon>Euteleostomi</taxon>
        <taxon>Actinopterygii</taxon>
        <taxon>Neopterygii</taxon>
        <taxon>Teleostei</taxon>
        <taxon>Neoteleostei</taxon>
        <taxon>Acanthomorphata</taxon>
        <taxon>Anabantaria</taxon>
        <taxon>Anabantiformes</taxon>
        <taxon>Channoidei</taxon>
        <taxon>Channidae</taxon>
        <taxon>Channa</taxon>
    </lineage>
</organism>
<reference evidence="1 2" key="1">
    <citation type="submission" date="2019-02" db="EMBL/GenBank/DDBJ databases">
        <title>Opniocepnalus argus genome.</title>
        <authorList>
            <person name="Zhou C."/>
            <person name="Xiao S."/>
        </authorList>
    </citation>
    <scope>NUCLEOTIDE SEQUENCE [LARGE SCALE GENOMIC DNA]</scope>
    <source>
        <strain evidence="1">OARG1902GOOAL</strain>
        <tissue evidence="1">Muscle</tissue>
    </source>
</reference>
<dbReference type="AlphaFoldDB" id="A0A6G1QX10"/>
<accession>A0A6G1QX10</accession>
<evidence type="ECO:0000313" key="2">
    <source>
        <dbReference type="Proteomes" id="UP000503349"/>
    </source>
</evidence>
<dbReference type="EMBL" id="CM015712">
    <property type="protein sequence ID" value="KAF3707162.1"/>
    <property type="molecule type" value="Genomic_DNA"/>
</dbReference>
<proteinExistence type="predicted"/>
<evidence type="ECO:0000313" key="1">
    <source>
        <dbReference type="EMBL" id="KAF3707162.1"/>
    </source>
</evidence>
<sequence>MKRKRGRRQFLEMATQNGEKKRGLKVKQETRESIKECKDQDEVQSQAWAKVTSLNYFVSSHDKSTNLR</sequence>
<reference evidence="2" key="2">
    <citation type="submission" date="2019-02" db="EMBL/GenBank/DDBJ databases">
        <title>Opniocepnalus argus Var Kimnra genome.</title>
        <authorList>
            <person name="Zhou C."/>
            <person name="Xiao S."/>
        </authorList>
    </citation>
    <scope>NUCLEOTIDE SEQUENCE [LARGE SCALE GENOMIC DNA]</scope>
</reference>
<gene>
    <name evidence="1" type="ORF">EXN66_Car000335</name>
</gene>